<dbReference type="GO" id="GO:0005762">
    <property type="term" value="C:mitochondrial large ribosomal subunit"/>
    <property type="evidence" value="ECO:0007669"/>
    <property type="project" value="TreeGrafter"/>
</dbReference>
<keyword evidence="2" id="KW-0689">Ribosomal protein</keyword>
<evidence type="ECO:0000256" key="3">
    <source>
        <dbReference type="ARBA" id="ARBA00023274"/>
    </source>
</evidence>
<dbReference type="EMBL" id="HE580276">
    <property type="protein sequence ID" value="CCD27026.1"/>
    <property type="molecule type" value="Genomic_DNA"/>
</dbReference>
<comment type="similarity">
    <text evidence="1">Belongs to the bacterial ribosomal protein bL34 family.</text>
</comment>
<evidence type="ECO:0000256" key="2">
    <source>
        <dbReference type="ARBA" id="ARBA00022980"/>
    </source>
</evidence>
<gene>
    <name evidence="5" type="primary">NDAI0J01340</name>
    <name evidence="5" type="ordered locus">NDAI_0J01340</name>
</gene>
<protein>
    <recommendedName>
        <fullName evidence="4">Large ribosomal subunit protein bL34m</fullName>
    </recommendedName>
</protein>
<dbReference type="STRING" id="1071378.G0WGU8"/>
<organism evidence="5 6">
    <name type="scientific">Naumovozyma dairenensis (strain ATCC 10597 / BCRC 20456 / CBS 421 / NBRC 0211 / NRRL Y-12639)</name>
    <name type="common">Saccharomyces dairenensis</name>
    <dbReference type="NCBI Taxonomy" id="1071378"/>
    <lineage>
        <taxon>Eukaryota</taxon>
        <taxon>Fungi</taxon>
        <taxon>Dikarya</taxon>
        <taxon>Ascomycota</taxon>
        <taxon>Saccharomycotina</taxon>
        <taxon>Saccharomycetes</taxon>
        <taxon>Saccharomycetales</taxon>
        <taxon>Saccharomycetaceae</taxon>
        <taxon>Naumovozyma</taxon>
    </lineage>
</organism>
<evidence type="ECO:0000256" key="4">
    <source>
        <dbReference type="ARBA" id="ARBA00035274"/>
    </source>
</evidence>
<dbReference type="FunFam" id="1.10.287.3980:FF:000001">
    <property type="entry name" value="Mitochondrial ribosomal protein L34"/>
    <property type="match status" value="1"/>
</dbReference>
<evidence type="ECO:0000313" key="5">
    <source>
        <dbReference type="EMBL" id="CCD27026.1"/>
    </source>
</evidence>
<dbReference type="GeneID" id="11494285"/>
<dbReference type="NCBIfam" id="TIGR01030">
    <property type="entry name" value="rpmH_bact"/>
    <property type="match status" value="1"/>
</dbReference>
<dbReference type="GO" id="GO:0006412">
    <property type="term" value="P:translation"/>
    <property type="evidence" value="ECO:0007669"/>
    <property type="project" value="InterPro"/>
</dbReference>
<dbReference type="AlphaFoldDB" id="G0WGU8"/>
<dbReference type="InterPro" id="IPR000271">
    <property type="entry name" value="Ribosomal_bL34"/>
</dbReference>
<dbReference type="PANTHER" id="PTHR14503:SF4">
    <property type="entry name" value="LARGE RIBOSOMAL SUBUNIT PROTEIN BL34M"/>
    <property type="match status" value="1"/>
</dbReference>
<dbReference type="Gene3D" id="1.10.287.3980">
    <property type="match status" value="1"/>
</dbReference>
<dbReference type="PANTHER" id="PTHR14503">
    <property type="entry name" value="MITOCHONDRIAL RIBOSOMAL PROTEIN 34 FAMILY MEMBER"/>
    <property type="match status" value="1"/>
</dbReference>
<keyword evidence="3" id="KW-0687">Ribonucleoprotein</keyword>
<dbReference type="Proteomes" id="UP000000689">
    <property type="component" value="Chromosome 10"/>
</dbReference>
<dbReference type="OMA" id="KRNTYNP"/>
<name>G0WGU8_NAUDC</name>
<accession>G0WGU8</accession>
<dbReference type="eggNOG" id="KOG4612">
    <property type="taxonomic scope" value="Eukaryota"/>
</dbReference>
<keyword evidence="6" id="KW-1185">Reference proteome</keyword>
<sequence>MSLSILQKIGRYSKACSLLSLRSMANQSFNNIGLRSFSSFSSTTTSTISSLINQSYMTNTFSSGLTTTPLASSSSSSSSLILPSTSPFMINQKRWKSRGNTYQPSTLKRKRKYGFLSRMRDRQASKILKRRKLKGRWFLSH</sequence>
<dbReference type="KEGG" id="ndi:NDAI_0J01340"/>
<dbReference type="GO" id="GO:0003735">
    <property type="term" value="F:structural constituent of ribosome"/>
    <property type="evidence" value="ECO:0007669"/>
    <property type="project" value="InterPro"/>
</dbReference>
<reference evidence="5 6" key="1">
    <citation type="journal article" date="2011" name="Proc. Natl. Acad. Sci. U.S.A.">
        <title>Evolutionary erosion of yeast sex chromosomes by mating-type switching accidents.</title>
        <authorList>
            <person name="Gordon J.L."/>
            <person name="Armisen D."/>
            <person name="Proux-Wera E."/>
            <person name="Oheigeartaigh S.S."/>
            <person name="Byrne K.P."/>
            <person name="Wolfe K.H."/>
        </authorList>
    </citation>
    <scope>NUCLEOTIDE SEQUENCE [LARGE SCALE GENOMIC DNA]</scope>
    <source>
        <strain evidence="6">ATCC 10597 / BCRC 20456 / CBS 421 / NBRC 0211 / NRRL Y-12639</strain>
    </source>
</reference>
<evidence type="ECO:0000313" key="6">
    <source>
        <dbReference type="Proteomes" id="UP000000689"/>
    </source>
</evidence>
<dbReference type="OrthoDB" id="431691at2759"/>
<dbReference type="HOGENOM" id="CLU_129938_0_1_1"/>
<evidence type="ECO:0000256" key="1">
    <source>
        <dbReference type="ARBA" id="ARBA00010111"/>
    </source>
</evidence>
<dbReference type="Pfam" id="PF00468">
    <property type="entry name" value="Ribosomal_L34"/>
    <property type="match status" value="1"/>
</dbReference>
<proteinExistence type="inferred from homology"/>
<dbReference type="RefSeq" id="XP_003672269.1">
    <property type="nucleotide sequence ID" value="XM_003672221.1"/>
</dbReference>